<organism evidence="2 3">
    <name type="scientific">Streptomyces violaceusniger</name>
    <dbReference type="NCBI Taxonomy" id="68280"/>
    <lineage>
        <taxon>Bacteria</taxon>
        <taxon>Bacillati</taxon>
        <taxon>Actinomycetota</taxon>
        <taxon>Actinomycetes</taxon>
        <taxon>Kitasatosporales</taxon>
        <taxon>Streptomycetaceae</taxon>
        <taxon>Streptomyces</taxon>
        <taxon>Streptomyces violaceusniger group</taxon>
    </lineage>
</organism>
<dbReference type="EMBL" id="BJHW01000001">
    <property type="protein sequence ID" value="GDY49524.1"/>
    <property type="molecule type" value="Genomic_DNA"/>
</dbReference>
<accession>A0A4D4KMU8</accession>
<reference evidence="2 3" key="1">
    <citation type="journal article" date="2020" name="Int. J. Syst. Evol. Microbiol.">
        <title>Reclassification of Streptomyces castelarensis and Streptomyces sporoclivatus as later heterotypic synonyms of Streptomyces antimycoticus.</title>
        <authorList>
            <person name="Komaki H."/>
            <person name="Tamura T."/>
        </authorList>
    </citation>
    <scope>NUCLEOTIDE SEQUENCE [LARGE SCALE GENOMIC DNA]</scope>
    <source>
        <strain evidence="2 3">NBRC 13459</strain>
    </source>
</reference>
<proteinExistence type="predicted"/>
<keyword evidence="1" id="KW-0812">Transmembrane</keyword>
<keyword evidence="1" id="KW-1133">Transmembrane helix</keyword>
<keyword evidence="3" id="KW-1185">Reference proteome</keyword>
<name>A0A4D4KMU8_STRVO</name>
<gene>
    <name evidence="2" type="ORF">SVIO_001470</name>
</gene>
<sequence>MRPAPTTPSEPTGNPSIVQYQVVAARRQSYEEKIWQVPAITLAAQAVLLTAAASENIVRIDRIVAGFLTAGAALIASNLLLRQRRNQEADKAWLSNFEFRRRWASAHKDADLRAKDVKIKTPFLAKPKPHLVWILGMAVFGGLGLAASVCLMLST</sequence>
<evidence type="ECO:0000313" key="2">
    <source>
        <dbReference type="EMBL" id="GDY49524.1"/>
    </source>
</evidence>
<feature type="transmembrane region" description="Helical" evidence="1">
    <location>
        <begin position="60"/>
        <end position="81"/>
    </location>
</feature>
<protein>
    <submittedName>
        <fullName evidence="2">Uncharacterized protein</fullName>
    </submittedName>
</protein>
<dbReference type="Proteomes" id="UP000301309">
    <property type="component" value="Unassembled WGS sequence"/>
</dbReference>
<evidence type="ECO:0000313" key="3">
    <source>
        <dbReference type="Proteomes" id="UP000301309"/>
    </source>
</evidence>
<evidence type="ECO:0000256" key="1">
    <source>
        <dbReference type="SAM" id="Phobius"/>
    </source>
</evidence>
<keyword evidence="1" id="KW-0472">Membrane</keyword>
<feature type="transmembrane region" description="Helical" evidence="1">
    <location>
        <begin position="131"/>
        <end position="154"/>
    </location>
</feature>
<feature type="transmembrane region" description="Helical" evidence="1">
    <location>
        <begin position="34"/>
        <end position="54"/>
    </location>
</feature>
<dbReference type="AlphaFoldDB" id="A0A4D4KMU8"/>
<comment type="caution">
    <text evidence="2">The sequence shown here is derived from an EMBL/GenBank/DDBJ whole genome shotgun (WGS) entry which is preliminary data.</text>
</comment>